<feature type="region of interest" description="Disordered" evidence="1">
    <location>
        <begin position="183"/>
        <end position="204"/>
    </location>
</feature>
<proteinExistence type="predicted"/>
<keyword evidence="3" id="KW-1185">Reference proteome</keyword>
<sequence>MPDSSDDESEAKAPLSTMEQMLQYFDALDEQYDLLTAAPDSEKSLADNFGGHPLPIQHRARFWPRNDNFQETTCHYHPAIAGDTLNGKLVDKLEALGAQQHAAKQPEFGTQYAYECRSLIAAISYLTDASMQQQVTTASILDSLRDAGSMPAGLESLPQDSIDMAVHLKSCRRFAADSGTVVRTTTLPDPRTTAPAPGPTLPESPAHVSWAARGILRRALGVL</sequence>
<name>A0A0M0JLM1_9EUKA</name>
<comment type="caution">
    <text evidence="2">The sequence shown here is derived from an EMBL/GenBank/DDBJ whole genome shotgun (WGS) entry which is preliminary data.</text>
</comment>
<protein>
    <submittedName>
        <fullName evidence="2">Uncharacterized protein</fullName>
    </submittedName>
</protein>
<dbReference type="EMBL" id="JWZX01002742">
    <property type="protein sequence ID" value="KOO27237.1"/>
    <property type="molecule type" value="Genomic_DNA"/>
</dbReference>
<evidence type="ECO:0000313" key="3">
    <source>
        <dbReference type="Proteomes" id="UP000037460"/>
    </source>
</evidence>
<reference evidence="3" key="1">
    <citation type="journal article" date="2015" name="PLoS Genet.">
        <title>Genome Sequence and Transcriptome Analyses of Chrysochromulina tobin: Metabolic Tools for Enhanced Algal Fitness in the Prominent Order Prymnesiales (Haptophyceae).</title>
        <authorList>
            <person name="Hovde B.T."/>
            <person name="Deodato C.R."/>
            <person name="Hunsperger H.M."/>
            <person name="Ryken S.A."/>
            <person name="Yost W."/>
            <person name="Jha R.K."/>
            <person name="Patterson J."/>
            <person name="Monnat R.J. Jr."/>
            <person name="Barlow S.B."/>
            <person name="Starkenburg S.R."/>
            <person name="Cattolico R.A."/>
        </authorList>
    </citation>
    <scope>NUCLEOTIDE SEQUENCE</scope>
    <source>
        <strain evidence="3">CCMP291</strain>
    </source>
</reference>
<gene>
    <name evidence="2" type="ORF">Ctob_009994</name>
</gene>
<evidence type="ECO:0000256" key="1">
    <source>
        <dbReference type="SAM" id="MobiDB-lite"/>
    </source>
</evidence>
<accession>A0A0M0JLM1</accession>
<dbReference type="Proteomes" id="UP000037460">
    <property type="component" value="Unassembled WGS sequence"/>
</dbReference>
<organism evidence="2 3">
    <name type="scientific">Chrysochromulina tobinii</name>
    <dbReference type="NCBI Taxonomy" id="1460289"/>
    <lineage>
        <taxon>Eukaryota</taxon>
        <taxon>Haptista</taxon>
        <taxon>Haptophyta</taxon>
        <taxon>Prymnesiophyceae</taxon>
        <taxon>Prymnesiales</taxon>
        <taxon>Chrysochromulinaceae</taxon>
        <taxon>Chrysochromulina</taxon>
    </lineage>
</organism>
<dbReference type="AlphaFoldDB" id="A0A0M0JLM1"/>
<evidence type="ECO:0000313" key="2">
    <source>
        <dbReference type="EMBL" id="KOO27237.1"/>
    </source>
</evidence>